<dbReference type="InterPro" id="IPR001048">
    <property type="entry name" value="Asp/Glu/Uridylate_kinase"/>
</dbReference>
<gene>
    <name evidence="4" type="ORF">B296_00047280</name>
</gene>
<evidence type="ECO:0000256" key="1">
    <source>
        <dbReference type="ARBA" id="ARBA00010122"/>
    </source>
</evidence>
<comment type="similarity">
    <text evidence="1">Belongs to the aspartokinase family.</text>
</comment>
<dbReference type="Pfam" id="PF00696">
    <property type="entry name" value="AA_kinase"/>
    <property type="match status" value="2"/>
</dbReference>
<dbReference type="GO" id="GO:0009570">
    <property type="term" value="C:chloroplast stroma"/>
    <property type="evidence" value="ECO:0007669"/>
    <property type="project" value="TreeGrafter"/>
</dbReference>
<dbReference type="GO" id="GO:0005829">
    <property type="term" value="C:cytosol"/>
    <property type="evidence" value="ECO:0007669"/>
    <property type="project" value="TreeGrafter"/>
</dbReference>
<dbReference type="CDD" id="cd04234">
    <property type="entry name" value="AAK_AK"/>
    <property type="match status" value="1"/>
</dbReference>
<proteinExistence type="inferred from homology"/>
<evidence type="ECO:0000259" key="3">
    <source>
        <dbReference type="Pfam" id="PF00696"/>
    </source>
</evidence>
<dbReference type="InterPro" id="IPR036393">
    <property type="entry name" value="AceGlu_kinase-like_sf"/>
</dbReference>
<keyword evidence="2" id="KW-0028">Amino-acid biosynthesis</keyword>
<dbReference type="SUPFAM" id="SSF53633">
    <property type="entry name" value="Carbamate kinase-like"/>
    <property type="match status" value="1"/>
</dbReference>
<dbReference type="Gene3D" id="3.40.1160.10">
    <property type="entry name" value="Acetylglutamate kinase-like"/>
    <property type="match status" value="2"/>
</dbReference>
<dbReference type="InterPro" id="IPR018042">
    <property type="entry name" value="Aspartate_kinase_CS"/>
</dbReference>
<organism evidence="4 5">
    <name type="scientific">Ensete ventricosum</name>
    <name type="common">Abyssinian banana</name>
    <name type="synonym">Musa ensete</name>
    <dbReference type="NCBI Taxonomy" id="4639"/>
    <lineage>
        <taxon>Eukaryota</taxon>
        <taxon>Viridiplantae</taxon>
        <taxon>Streptophyta</taxon>
        <taxon>Embryophyta</taxon>
        <taxon>Tracheophyta</taxon>
        <taxon>Spermatophyta</taxon>
        <taxon>Magnoliopsida</taxon>
        <taxon>Liliopsida</taxon>
        <taxon>Zingiberales</taxon>
        <taxon>Musaceae</taxon>
        <taxon>Ensete</taxon>
    </lineage>
</organism>
<dbReference type="PANTHER" id="PTHR21499:SF59">
    <property type="entry name" value="ASPARTOKINASE"/>
    <property type="match status" value="1"/>
</dbReference>
<feature type="domain" description="Aspartate/glutamate/uridylate kinase" evidence="3">
    <location>
        <begin position="152"/>
        <end position="235"/>
    </location>
</feature>
<name>A0A426YM85_ENSVE</name>
<dbReference type="PROSITE" id="PS00324">
    <property type="entry name" value="ASPARTOKINASE"/>
    <property type="match status" value="1"/>
</dbReference>
<dbReference type="PANTHER" id="PTHR21499">
    <property type="entry name" value="ASPARTATE KINASE"/>
    <property type="match status" value="1"/>
</dbReference>
<dbReference type="EMBL" id="AMZH03011460">
    <property type="protein sequence ID" value="RRT52846.1"/>
    <property type="molecule type" value="Genomic_DNA"/>
</dbReference>
<dbReference type="GO" id="GO:0009090">
    <property type="term" value="P:homoserine biosynthetic process"/>
    <property type="evidence" value="ECO:0007669"/>
    <property type="project" value="TreeGrafter"/>
</dbReference>
<reference evidence="4 5" key="1">
    <citation type="journal article" date="2014" name="Agronomy (Basel)">
        <title>A Draft Genome Sequence for Ensete ventricosum, the Drought-Tolerant Tree Against Hunger.</title>
        <authorList>
            <person name="Harrison J."/>
            <person name="Moore K.A."/>
            <person name="Paszkiewicz K."/>
            <person name="Jones T."/>
            <person name="Grant M."/>
            <person name="Ambacheew D."/>
            <person name="Muzemil S."/>
            <person name="Studholme D.J."/>
        </authorList>
    </citation>
    <scope>NUCLEOTIDE SEQUENCE [LARGE SCALE GENOMIC DNA]</scope>
</reference>
<dbReference type="InterPro" id="IPR042199">
    <property type="entry name" value="AsparK_Bifunc_asparK/hSer_DH"/>
</dbReference>
<dbReference type="GO" id="GO:0004072">
    <property type="term" value="F:aspartate kinase activity"/>
    <property type="evidence" value="ECO:0007669"/>
    <property type="project" value="InterPro"/>
</dbReference>
<evidence type="ECO:0000313" key="4">
    <source>
        <dbReference type="EMBL" id="RRT52846.1"/>
    </source>
</evidence>
<dbReference type="Proteomes" id="UP000287651">
    <property type="component" value="Unassembled WGS sequence"/>
</dbReference>
<dbReference type="AlphaFoldDB" id="A0A426YM85"/>
<evidence type="ECO:0000256" key="2">
    <source>
        <dbReference type="ARBA" id="ARBA00022697"/>
    </source>
</evidence>
<dbReference type="Gene3D" id="1.20.120.1320">
    <property type="entry name" value="Aspartokinase, catalytic domain"/>
    <property type="match status" value="1"/>
</dbReference>
<evidence type="ECO:0000313" key="5">
    <source>
        <dbReference type="Proteomes" id="UP000287651"/>
    </source>
</evidence>
<feature type="domain" description="Aspartate/glutamate/uridylate kinase" evidence="3">
    <location>
        <begin position="88"/>
        <end position="136"/>
    </location>
</feature>
<dbReference type="GO" id="GO:0009089">
    <property type="term" value="P:lysine biosynthetic process via diaminopimelate"/>
    <property type="evidence" value="ECO:0007669"/>
    <property type="project" value="TreeGrafter"/>
</dbReference>
<sequence length="282" mass="30905">MAAALRFAGLSPCVGFRRDPSTSLCLSSSFSSNRWVELSPRFIGTKKAPGYPRSRSLRVSCERGVSAFFEEDEAERQGADGDVPQLSIVMKFGGSSVASAQRMKEVADLILRFPEERPVIVLSAMGKTTNNLLLVLHLLTAPLGWKSCAVTTLGRGGSDLTATTIGKALGLREIQVWKDVDGVLTCDPNIYPNARPVPHLTFEEAAELAYFGAQVLHPLSMRPAREGDIPVRVKNSYNPQAPGTVITKERDMSKRSLRMVSFQKPKKQNFRVTVPQFPPTSL</sequence>
<accession>A0A426YM85</accession>
<keyword evidence="2" id="KW-0791">Threonine biosynthesis</keyword>
<protein>
    <recommendedName>
        <fullName evidence="3">Aspartate/glutamate/uridylate kinase domain-containing protein</fullName>
    </recommendedName>
</protein>
<comment type="caution">
    <text evidence="4">The sequence shown here is derived from an EMBL/GenBank/DDBJ whole genome shotgun (WGS) entry which is preliminary data.</text>
</comment>
<dbReference type="GO" id="GO:0009088">
    <property type="term" value="P:threonine biosynthetic process"/>
    <property type="evidence" value="ECO:0007669"/>
    <property type="project" value="UniProtKB-KW"/>
</dbReference>